<reference evidence="3" key="1">
    <citation type="journal article" date="2014" name="Genome Biol. Evol.">
        <title>Gene Loss Rather Than Gene Gain Is Associated with a Host Jump from Monocots to Dicots in the Smut Fungus Melanopsichium pennsylvanicum.</title>
        <authorList>
            <person name="Sharma R."/>
            <person name="Mishra B."/>
            <person name="Runge F."/>
            <person name="Thines M."/>
        </authorList>
    </citation>
    <scope>NUCLEOTIDE SEQUENCE</scope>
    <source>
        <strain evidence="3">4</strain>
    </source>
</reference>
<proteinExistence type="predicted"/>
<name>A0A077RAS2_9BASI</name>
<keyword evidence="2" id="KW-0472">Membrane</keyword>
<sequence length="201" mass="21300">MIAQRSVRLATRTFQRYASSQAAVEEAAGTAKGIAKQGLGEAKGAVKQAEGTVKAAAQQAKASIPSPPSAPMVVGAPTIRRPVGSVRGGVLGFLFGFGIASAYGYYYLLKEYNAASNLMLASVEELQTSTEKITGHLQRLNKLEADLKSLSSQSASKADYESNRLQTKKIVDGIYDEVLDIKKQVIGTSSHIMTTTNAMVA</sequence>
<evidence type="ECO:0000313" key="3">
    <source>
        <dbReference type="EMBL" id="CDI56397.1"/>
    </source>
</evidence>
<evidence type="ECO:0000256" key="1">
    <source>
        <dbReference type="SAM" id="Coils"/>
    </source>
</evidence>
<dbReference type="PANTHER" id="PTHR37849:SF1">
    <property type="entry name" value="YALI0E11605P"/>
    <property type="match status" value="1"/>
</dbReference>
<dbReference type="EMBL" id="HG529685">
    <property type="protein sequence ID" value="CDI56397.1"/>
    <property type="molecule type" value="Genomic_DNA"/>
</dbReference>
<dbReference type="AlphaFoldDB" id="A0A077RAS2"/>
<accession>A0A077RAS2</accession>
<feature type="transmembrane region" description="Helical" evidence="2">
    <location>
        <begin position="90"/>
        <end position="109"/>
    </location>
</feature>
<organism evidence="3">
    <name type="scientific">Melanopsichium pennsylvanicum 4</name>
    <dbReference type="NCBI Taxonomy" id="1398559"/>
    <lineage>
        <taxon>Eukaryota</taxon>
        <taxon>Fungi</taxon>
        <taxon>Dikarya</taxon>
        <taxon>Basidiomycota</taxon>
        <taxon>Ustilaginomycotina</taxon>
        <taxon>Ustilaginomycetes</taxon>
        <taxon>Ustilaginales</taxon>
        <taxon>Ustilaginaceae</taxon>
        <taxon>Melanopsichium</taxon>
    </lineage>
</organism>
<keyword evidence="2" id="KW-1133">Transmembrane helix</keyword>
<keyword evidence="2" id="KW-0812">Transmembrane</keyword>
<feature type="coiled-coil region" evidence="1">
    <location>
        <begin position="126"/>
        <end position="153"/>
    </location>
</feature>
<dbReference type="PANTHER" id="PTHR37849">
    <property type="entry name" value="YALI0E11605P"/>
    <property type="match status" value="1"/>
</dbReference>
<keyword evidence="1" id="KW-0175">Coiled coil</keyword>
<evidence type="ECO:0000256" key="2">
    <source>
        <dbReference type="SAM" id="Phobius"/>
    </source>
</evidence>
<protein>
    <submittedName>
        <fullName evidence="3">Uncharacterized protein</fullName>
    </submittedName>
</protein>